<keyword evidence="1" id="KW-0472">Membrane</keyword>
<dbReference type="EMBL" id="JAMD01000003">
    <property type="protein sequence ID" value="KEJ96480.1"/>
    <property type="molecule type" value="Genomic_DNA"/>
</dbReference>
<keyword evidence="1" id="KW-0812">Transmembrane</keyword>
<dbReference type="GeneID" id="68869206"/>
<gene>
    <name evidence="2" type="ORF">SUH3_14065</name>
</gene>
<feature type="transmembrane region" description="Helical" evidence="1">
    <location>
        <begin position="34"/>
        <end position="52"/>
    </location>
</feature>
<sequence>MPEISAGGIVLGLLAVILSRYVPVRRDPSRPMPFWASVLVGCLAAYVGPPVFDIVVNLWRKISFLPEITEGMVFLGLFMAVFLQFVIERKDRPRRIPVWAVVVISVATAFALPPLIYRLTGSYSALALRADVNQCAQGIQGETEPRQLSNTCDFPIVVGLCAPGEENPAPCAQTVALAPGETTSLDPDGARLAYAPGNRDGLSVVACRPPNRPSRMMNQTNKYYVGVCLPAL</sequence>
<keyword evidence="1" id="KW-1133">Transmembrane helix</keyword>
<evidence type="ECO:0000313" key="3">
    <source>
        <dbReference type="Proteomes" id="UP000027746"/>
    </source>
</evidence>
<dbReference type="RefSeq" id="WP_037923853.1">
    <property type="nucleotide sequence ID" value="NZ_CP054599.1"/>
</dbReference>
<feature type="transmembrane region" description="Helical" evidence="1">
    <location>
        <begin position="64"/>
        <end position="86"/>
    </location>
</feature>
<accession>A0A073J3U9</accession>
<organism evidence="2 3">
    <name type="scientific">Pseudosulfitobacter pseudonitzschiae</name>
    <dbReference type="NCBI Taxonomy" id="1402135"/>
    <lineage>
        <taxon>Bacteria</taxon>
        <taxon>Pseudomonadati</taxon>
        <taxon>Pseudomonadota</taxon>
        <taxon>Alphaproteobacteria</taxon>
        <taxon>Rhodobacterales</taxon>
        <taxon>Roseobacteraceae</taxon>
        <taxon>Pseudosulfitobacter</taxon>
    </lineage>
</organism>
<protein>
    <submittedName>
        <fullName evidence="2">Uncharacterized protein</fullName>
    </submittedName>
</protein>
<evidence type="ECO:0000256" key="1">
    <source>
        <dbReference type="SAM" id="Phobius"/>
    </source>
</evidence>
<name>A0A073J3U9_9RHOB</name>
<dbReference type="Proteomes" id="UP000027746">
    <property type="component" value="Unassembled WGS sequence"/>
</dbReference>
<evidence type="ECO:0000313" key="2">
    <source>
        <dbReference type="EMBL" id="KEJ96480.1"/>
    </source>
</evidence>
<dbReference type="AlphaFoldDB" id="A0A073J3U9"/>
<reference evidence="2 3" key="1">
    <citation type="submission" date="2014-01" db="EMBL/GenBank/DDBJ databases">
        <title>Sulfitobacter sp. H3 (MCCC 1A00686) Genome Sequencing.</title>
        <authorList>
            <person name="Lai Q."/>
            <person name="Hong Z."/>
        </authorList>
    </citation>
    <scope>NUCLEOTIDE SEQUENCE [LARGE SCALE GENOMIC DNA]</scope>
    <source>
        <strain evidence="2 3">H3</strain>
    </source>
</reference>
<feature type="transmembrane region" description="Helical" evidence="1">
    <location>
        <begin position="98"/>
        <end position="117"/>
    </location>
</feature>
<dbReference type="OrthoDB" id="7724966at2"/>
<proteinExistence type="predicted"/>
<feature type="transmembrane region" description="Helical" evidence="1">
    <location>
        <begin position="6"/>
        <end position="22"/>
    </location>
</feature>
<keyword evidence="3" id="KW-1185">Reference proteome</keyword>
<comment type="caution">
    <text evidence="2">The sequence shown here is derived from an EMBL/GenBank/DDBJ whole genome shotgun (WGS) entry which is preliminary data.</text>
</comment>